<dbReference type="PANTHER" id="PTHR10749">
    <property type="entry name" value="PHOSPHORYLASE B KINASE REGULATORY SUBUNIT"/>
    <property type="match status" value="1"/>
</dbReference>
<gene>
    <name evidence="16" type="ORF">LPLAT_LOCUS9832</name>
</gene>
<keyword evidence="5 13" id="KW-1003">Cell membrane</keyword>
<evidence type="ECO:0000259" key="14">
    <source>
        <dbReference type="Pfam" id="PF00723"/>
    </source>
</evidence>
<evidence type="ECO:0000313" key="16">
    <source>
        <dbReference type="EMBL" id="CAL1684154.1"/>
    </source>
</evidence>
<dbReference type="GO" id="GO:0005977">
    <property type="term" value="P:glycogen metabolic process"/>
    <property type="evidence" value="ECO:0007669"/>
    <property type="project" value="UniProtKB-KW"/>
</dbReference>
<keyword evidence="9 13" id="KW-0472">Membrane</keyword>
<dbReference type="GO" id="GO:0005886">
    <property type="term" value="C:plasma membrane"/>
    <property type="evidence" value="ECO:0007669"/>
    <property type="project" value="UniProtKB-SubCell"/>
</dbReference>
<comment type="similarity">
    <text evidence="4 13">Belongs to the phosphorylase b kinase regulatory chain family.</text>
</comment>
<comment type="subcellular location">
    <subcellularLocation>
        <location evidence="2 13">Cell membrane</location>
        <topology evidence="2 13">Lipid-anchor</topology>
        <orientation evidence="2 13">Cytoplasmic side</orientation>
    </subcellularLocation>
</comment>
<evidence type="ECO:0000259" key="15">
    <source>
        <dbReference type="Pfam" id="PF19292"/>
    </source>
</evidence>
<dbReference type="InterPro" id="IPR008928">
    <property type="entry name" value="6-hairpin_glycosidase_sf"/>
</dbReference>
<evidence type="ECO:0000256" key="13">
    <source>
        <dbReference type="RuleBase" id="RU364123"/>
    </source>
</evidence>
<evidence type="ECO:0000256" key="8">
    <source>
        <dbReference type="ARBA" id="ARBA00022860"/>
    </source>
</evidence>
<dbReference type="Pfam" id="PF19292">
    <property type="entry name" value="KPBB_C"/>
    <property type="match status" value="1"/>
</dbReference>
<keyword evidence="8 13" id="KW-0112">Calmodulin-binding</keyword>
<dbReference type="PANTHER" id="PTHR10749:SF7">
    <property type="entry name" value="PHOSPHORYLASE B KINASE REGULATORY SUBUNIT ALPHA-RELATED"/>
    <property type="match status" value="1"/>
</dbReference>
<dbReference type="FunFam" id="1.50.10.10:FF:000004">
    <property type="entry name" value="Phosphorylase b kinase regulatory subunit"/>
    <property type="match status" value="1"/>
</dbReference>
<evidence type="ECO:0000256" key="11">
    <source>
        <dbReference type="ARBA" id="ARBA00023288"/>
    </source>
</evidence>
<evidence type="ECO:0000256" key="2">
    <source>
        <dbReference type="ARBA" id="ARBA00004342"/>
    </source>
</evidence>
<evidence type="ECO:0000256" key="3">
    <source>
        <dbReference type="ARBA" id="ARBA00005131"/>
    </source>
</evidence>
<dbReference type="InterPro" id="IPR012341">
    <property type="entry name" value="6hp_glycosidase-like_sf"/>
</dbReference>
<evidence type="ECO:0000256" key="5">
    <source>
        <dbReference type="ARBA" id="ARBA00022475"/>
    </source>
</evidence>
<proteinExistence type="inferred from homology"/>
<protein>
    <recommendedName>
        <fullName evidence="13">Phosphorylase b kinase regulatory subunit</fullName>
    </recommendedName>
</protein>
<dbReference type="AlphaFoldDB" id="A0AAV2NX12"/>
<evidence type="ECO:0000256" key="9">
    <source>
        <dbReference type="ARBA" id="ARBA00023136"/>
    </source>
</evidence>
<dbReference type="GO" id="GO:0005964">
    <property type="term" value="C:phosphorylase kinase complex"/>
    <property type="evidence" value="ECO:0007669"/>
    <property type="project" value="TreeGrafter"/>
</dbReference>
<dbReference type="SUPFAM" id="SSF48208">
    <property type="entry name" value="Six-hairpin glycosidases"/>
    <property type="match status" value="1"/>
</dbReference>
<keyword evidence="7 13" id="KW-0321">Glycogen metabolism</keyword>
<dbReference type="Gene3D" id="1.50.10.10">
    <property type="match status" value="1"/>
</dbReference>
<reference evidence="16" key="1">
    <citation type="submission" date="2024-04" db="EMBL/GenBank/DDBJ databases">
        <authorList>
            <consortium name="Molecular Ecology Group"/>
        </authorList>
    </citation>
    <scope>NUCLEOTIDE SEQUENCE</scope>
</reference>
<sequence length="1174" mass="132016">MRSRSNSGVRLDYYQRIVHKIIMNYQNPVTGLFPASPDNDHAWIRDNVYCILAVWGLSMAYKKIADADEDRAKTYELEQSCVKLMRGLLMAMMQQKEKVEKFKSSQNPHDALHAKYSSVNGQTVVGDTEWGHLQIDAISLYLLILAQMTASGLQIVFNLDEVAFIQNLVFYIESAYCTPDYGIWERGDKTNHGLPELNASSIGMAKAAMEAMNELDLFGARGGSTSVIHVLADEAQKCQAVLQSMLPRESNSKELDSGLLSIISFPAFAVDESNLIHETRDAIIKKLQGRYGCKRFLRDGYKTPKEDINRLYYEPWELRMFENIECEWPLFFCYLILDYCFQGNKEAVEICTKQLEEVMIKTDDGMKLVPELYSVAPKDVSAEYAEPGSQNRIALGKCPFMWAQSLYILGKLLQEGFLAVGELDPLNRRLCSEKKPDVVVQVVILAEDTEIREKIAQHDIHVQTIAEVAPIEVQPAKVLSHLYTYLGRNKKLGLSGRKSRDVGILSTSKLYSLNDKMFAFTPQNFDTEENYTTNDVDLLVDTFTTTLAFLKINWKQMLGRPTVTLVATHNHLDQGKIPLAMITTMKKLKSGYINGTRVSLGNLNDFLSTSCITNLSFLGSSEDGRPDKLNPQIQQYLEEHLMRPFPHRTGLLNKPGPIRTGKNLRRKMSVKGAIKKTRSIAVELTDTTLSLNSTQPTTVERTPSPTDELLSWRNSSKIKHKTTSETQYAETEVEELLSMLRETESLEEQGDILQYLVDSKGLYFDTGVKEEGHPVLVKDLLKSLYEKVCQQKMWGIVRHSAGMLGKRVEDLAKAVTDLLVRQKQVTVGMPPSNEHTIVAPLPENELRALIHQAYGDDESTAMLTEELLVYLAMFIRTEPQLFHEMLRLRVGLIIQVMATELSRTLICTGEEASEHLLNLSPFEMKNLLHHIMSGKEFAISSVGRGNFSVISCKSSRLSKKSQIGGFLSAEQNADSTEAEADRQGQWLRRRRLDGALNRVPRDFYPRVWQVLEKCNGLAIEGRMLPQHLTQEMTSGELKFALAVETVLNTIPQPEYRQLVVEALMVLTLVTEYNVVPSLGGLIEVENLVHKANAIFLEDQMAIDGDATLCCAKPKEQREMTVMGTLLCGGAAYICQHFYDTAPSGTYGTMTYIARAIAMTLDCLPKDGDLECSIS</sequence>
<dbReference type="Pfam" id="PF00723">
    <property type="entry name" value="Glyco_hydro_15"/>
    <property type="match status" value="1"/>
</dbReference>
<dbReference type="Proteomes" id="UP001497644">
    <property type="component" value="Chromosome 5"/>
</dbReference>
<evidence type="ECO:0000256" key="6">
    <source>
        <dbReference type="ARBA" id="ARBA00022553"/>
    </source>
</evidence>
<dbReference type="EMBL" id="OZ034828">
    <property type="protein sequence ID" value="CAL1684154.1"/>
    <property type="molecule type" value="Genomic_DNA"/>
</dbReference>
<keyword evidence="17" id="KW-1185">Reference proteome</keyword>
<keyword evidence="11 13" id="KW-0449">Lipoprotein</keyword>
<dbReference type="InterPro" id="IPR045583">
    <property type="entry name" value="KPBA/B_C"/>
</dbReference>
<dbReference type="InterPro" id="IPR011613">
    <property type="entry name" value="GH15-like"/>
</dbReference>
<comment type="pathway">
    <text evidence="3 13">Glycan biosynthesis; glycogen metabolism.</text>
</comment>
<evidence type="ECO:0000256" key="4">
    <source>
        <dbReference type="ARBA" id="ARBA00007128"/>
    </source>
</evidence>
<keyword evidence="12 13" id="KW-0636">Prenylation</keyword>
<evidence type="ECO:0000256" key="1">
    <source>
        <dbReference type="ARBA" id="ARBA00002837"/>
    </source>
</evidence>
<feature type="domain" description="Phosphorylase b kinase regulatory subunit alpha/beta C-terminal" evidence="15">
    <location>
        <begin position="907"/>
        <end position="1085"/>
    </location>
</feature>
<evidence type="ECO:0000256" key="12">
    <source>
        <dbReference type="ARBA" id="ARBA00023289"/>
    </source>
</evidence>
<evidence type="ECO:0000313" key="17">
    <source>
        <dbReference type="Proteomes" id="UP001497644"/>
    </source>
</evidence>
<organism evidence="16 17">
    <name type="scientific">Lasius platythorax</name>
    <dbReference type="NCBI Taxonomy" id="488582"/>
    <lineage>
        <taxon>Eukaryota</taxon>
        <taxon>Metazoa</taxon>
        <taxon>Ecdysozoa</taxon>
        <taxon>Arthropoda</taxon>
        <taxon>Hexapoda</taxon>
        <taxon>Insecta</taxon>
        <taxon>Pterygota</taxon>
        <taxon>Neoptera</taxon>
        <taxon>Endopterygota</taxon>
        <taxon>Hymenoptera</taxon>
        <taxon>Apocrita</taxon>
        <taxon>Aculeata</taxon>
        <taxon>Formicoidea</taxon>
        <taxon>Formicidae</taxon>
        <taxon>Formicinae</taxon>
        <taxon>Lasius</taxon>
        <taxon>Lasius</taxon>
    </lineage>
</organism>
<dbReference type="InterPro" id="IPR008734">
    <property type="entry name" value="PHK_A/B_su"/>
</dbReference>
<keyword evidence="10 13" id="KW-0119">Carbohydrate metabolism</keyword>
<dbReference type="GO" id="GO:0005516">
    <property type="term" value="F:calmodulin binding"/>
    <property type="evidence" value="ECO:0007669"/>
    <property type="project" value="UniProtKB-KW"/>
</dbReference>
<evidence type="ECO:0000256" key="10">
    <source>
        <dbReference type="ARBA" id="ARBA00023277"/>
    </source>
</evidence>
<feature type="domain" description="GH15-like" evidence="14">
    <location>
        <begin position="8"/>
        <end position="891"/>
    </location>
</feature>
<accession>A0AAV2NX12</accession>
<name>A0AAV2NX12_9HYME</name>
<evidence type="ECO:0000256" key="7">
    <source>
        <dbReference type="ARBA" id="ARBA00022600"/>
    </source>
</evidence>
<keyword evidence="6" id="KW-0597">Phosphoprotein</keyword>
<comment type="function">
    <text evidence="1">Phosphorylase b kinase catalyzes the phosphorylation of serine in certain substrates, including troponin I. The alpha chain may bind calmodulin.</text>
</comment>